<keyword evidence="8 12" id="KW-0067">ATP-binding</keyword>
<feature type="domain" description="Protein kinase" evidence="13">
    <location>
        <begin position="12"/>
        <end position="242"/>
    </location>
</feature>
<evidence type="ECO:0000313" key="14">
    <source>
        <dbReference type="Ensembl" id="ENSMALP00000008928.1"/>
    </source>
</evidence>
<dbReference type="GO" id="GO:0007346">
    <property type="term" value="P:regulation of mitotic cell cycle"/>
    <property type="evidence" value="ECO:0007669"/>
    <property type="project" value="TreeGrafter"/>
</dbReference>
<dbReference type="GO" id="GO:0043066">
    <property type="term" value="P:negative regulation of apoptotic process"/>
    <property type="evidence" value="ECO:0007669"/>
    <property type="project" value="InterPro"/>
</dbReference>
<evidence type="ECO:0000256" key="12">
    <source>
        <dbReference type="PIRSR" id="PIRSR037993-2"/>
    </source>
</evidence>
<dbReference type="Gene3D" id="1.10.510.10">
    <property type="entry name" value="Transferase(Phosphotransferase) domain 1"/>
    <property type="match status" value="1"/>
</dbReference>
<proteinExistence type="inferred from homology"/>
<keyword evidence="6" id="KW-0547">Nucleotide-binding</keyword>
<evidence type="ECO:0000256" key="9">
    <source>
        <dbReference type="ARBA" id="ARBA00047899"/>
    </source>
</evidence>
<dbReference type="Pfam" id="PF00069">
    <property type="entry name" value="Pkinase"/>
    <property type="match status" value="1"/>
</dbReference>
<evidence type="ECO:0000256" key="2">
    <source>
        <dbReference type="ARBA" id="ARBA00012513"/>
    </source>
</evidence>
<feature type="binding site" evidence="12">
    <location>
        <position position="91"/>
    </location>
    <ligand>
        <name>ATP</name>
        <dbReference type="ChEBI" id="CHEBI:30616"/>
    </ligand>
</feature>
<dbReference type="GO" id="GO:0005737">
    <property type="term" value="C:cytoplasm"/>
    <property type="evidence" value="ECO:0007669"/>
    <property type="project" value="TreeGrafter"/>
</dbReference>
<evidence type="ECO:0000256" key="7">
    <source>
        <dbReference type="ARBA" id="ARBA00022777"/>
    </source>
</evidence>
<reference evidence="14" key="2">
    <citation type="submission" date="2025-09" db="UniProtKB">
        <authorList>
            <consortium name="Ensembl"/>
        </authorList>
    </citation>
    <scope>IDENTIFICATION</scope>
</reference>
<comment type="similarity">
    <text evidence="1">Belongs to the protein kinase superfamily. CAMK Ser/Thr protein kinase family. PIM subfamily.</text>
</comment>
<dbReference type="SUPFAM" id="SSF56112">
    <property type="entry name" value="Protein kinase-like (PK-like)"/>
    <property type="match status" value="1"/>
</dbReference>
<keyword evidence="15" id="KW-1185">Reference proteome</keyword>
<dbReference type="PIRSF" id="PIRSF037993">
    <property type="entry name" value="STPK_Pim-1"/>
    <property type="match status" value="1"/>
</dbReference>
<feature type="binding site" evidence="12">
    <location>
        <begin position="18"/>
        <end position="26"/>
    </location>
    <ligand>
        <name>ATP</name>
        <dbReference type="ChEBI" id="CHEBI:30616"/>
    </ligand>
</feature>
<comment type="catalytic activity">
    <reaction evidence="10">
        <text>L-seryl-[protein] + ATP = O-phospho-L-seryl-[protein] + ADP + H(+)</text>
        <dbReference type="Rhea" id="RHEA:17989"/>
        <dbReference type="Rhea" id="RHEA-COMP:9863"/>
        <dbReference type="Rhea" id="RHEA-COMP:11604"/>
        <dbReference type="ChEBI" id="CHEBI:15378"/>
        <dbReference type="ChEBI" id="CHEBI:29999"/>
        <dbReference type="ChEBI" id="CHEBI:30616"/>
        <dbReference type="ChEBI" id="CHEBI:83421"/>
        <dbReference type="ChEBI" id="CHEBI:456216"/>
        <dbReference type="EC" id="2.7.11.1"/>
    </reaction>
</comment>
<dbReference type="InterPro" id="IPR008271">
    <property type="entry name" value="Ser/Thr_kinase_AS"/>
</dbReference>
<dbReference type="AlphaFoldDB" id="A0A3Q3IUB3"/>
<keyword evidence="3" id="KW-0723">Serine/threonine-protein kinase</keyword>
<dbReference type="InterPro" id="IPR017348">
    <property type="entry name" value="PIM1/2/3"/>
</dbReference>
<name>A0A3Q3IUB3_MONAL</name>
<keyword evidence="5" id="KW-0808">Transferase</keyword>
<organism evidence="14 15">
    <name type="scientific">Monopterus albus</name>
    <name type="common">Swamp eel</name>
    <dbReference type="NCBI Taxonomy" id="43700"/>
    <lineage>
        <taxon>Eukaryota</taxon>
        <taxon>Metazoa</taxon>
        <taxon>Chordata</taxon>
        <taxon>Craniata</taxon>
        <taxon>Vertebrata</taxon>
        <taxon>Euteleostomi</taxon>
        <taxon>Actinopterygii</taxon>
        <taxon>Neopterygii</taxon>
        <taxon>Teleostei</taxon>
        <taxon>Neoteleostei</taxon>
        <taxon>Acanthomorphata</taxon>
        <taxon>Anabantaria</taxon>
        <taxon>Synbranchiformes</taxon>
        <taxon>Synbranchidae</taxon>
        <taxon>Monopterus</taxon>
    </lineage>
</organism>
<dbReference type="Ensembl" id="ENSMALT00000009116.1">
    <property type="protein sequence ID" value="ENSMALP00000008928.1"/>
    <property type="gene ID" value="ENSMALG00000006353.1"/>
</dbReference>
<accession>A0A3Q3IUB3</accession>
<dbReference type="InterPro" id="IPR000719">
    <property type="entry name" value="Prot_kinase_dom"/>
</dbReference>
<evidence type="ECO:0000256" key="10">
    <source>
        <dbReference type="ARBA" id="ARBA00048679"/>
    </source>
</evidence>
<comment type="catalytic activity">
    <reaction evidence="9">
        <text>L-threonyl-[protein] + ATP = O-phospho-L-threonyl-[protein] + ADP + H(+)</text>
        <dbReference type="Rhea" id="RHEA:46608"/>
        <dbReference type="Rhea" id="RHEA-COMP:11060"/>
        <dbReference type="Rhea" id="RHEA-COMP:11605"/>
        <dbReference type="ChEBI" id="CHEBI:15378"/>
        <dbReference type="ChEBI" id="CHEBI:30013"/>
        <dbReference type="ChEBI" id="CHEBI:30616"/>
        <dbReference type="ChEBI" id="CHEBI:61977"/>
        <dbReference type="ChEBI" id="CHEBI:456216"/>
        <dbReference type="EC" id="2.7.11.1"/>
    </reaction>
</comment>
<evidence type="ECO:0000256" key="1">
    <source>
        <dbReference type="ARBA" id="ARBA00005505"/>
    </source>
</evidence>
<evidence type="ECO:0000256" key="3">
    <source>
        <dbReference type="ARBA" id="ARBA00022527"/>
    </source>
</evidence>
<dbReference type="GO" id="GO:0004674">
    <property type="term" value="F:protein serine/threonine kinase activity"/>
    <property type="evidence" value="ECO:0007669"/>
    <property type="project" value="UniProtKB-KW"/>
</dbReference>
<dbReference type="InterPro" id="IPR051138">
    <property type="entry name" value="PIM_Ser/Thr_kinase"/>
</dbReference>
<evidence type="ECO:0000256" key="8">
    <source>
        <dbReference type="ARBA" id="ARBA00022840"/>
    </source>
</evidence>
<dbReference type="GO" id="GO:0005524">
    <property type="term" value="F:ATP binding"/>
    <property type="evidence" value="ECO:0007669"/>
    <property type="project" value="UniProtKB-KW"/>
</dbReference>
<dbReference type="Gene3D" id="3.30.200.20">
    <property type="entry name" value="Phosphorylase Kinase, domain 1"/>
    <property type="match status" value="1"/>
</dbReference>
<sequence length="258" mass="29386">MDLFVADFEAHYVQREKLGAGGFGSVYAGTRKADNLPASTAVLLNGKTPMITFEVLLMQQVARGPNAVGKSPTVSLDDWYDLEHEVLLVMERPVLSMDLLKYSDSLGLLEEDVAKQLVEAAIHMHSKGVFHCDIKLENILTEPKFGCGCFEKRRYKDFSGTRAFIPPELYRNGTYTARPTTVWQLGTLVYEMRAGHSWFTTEKFLNNKKKTKLNCQDFLYLCLALKPEERITLEQMQKHPWLSQLCTTQNINQHFSVL</sequence>
<dbReference type="SMART" id="SM00220">
    <property type="entry name" value="S_TKc"/>
    <property type="match status" value="1"/>
</dbReference>
<keyword evidence="7" id="KW-0418">Kinase</keyword>
<evidence type="ECO:0000259" key="13">
    <source>
        <dbReference type="PROSITE" id="PS50011"/>
    </source>
</evidence>
<dbReference type="PROSITE" id="PS50011">
    <property type="entry name" value="PROTEIN_KINASE_DOM"/>
    <property type="match status" value="1"/>
</dbReference>
<feature type="binding site" evidence="12">
    <location>
        <position position="98"/>
    </location>
    <ligand>
        <name>ATP</name>
        <dbReference type="ChEBI" id="CHEBI:30616"/>
    </ligand>
</feature>
<dbReference type="InterPro" id="IPR011009">
    <property type="entry name" value="Kinase-like_dom_sf"/>
</dbReference>
<dbReference type="Proteomes" id="UP000261600">
    <property type="component" value="Unplaced"/>
</dbReference>
<dbReference type="STRING" id="43700.ENSMALP00000008928"/>
<evidence type="ECO:0000256" key="6">
    <source>
        <dbReference type="ARBA" id="ARBA00022741"/>
    </source>
</evidence>
<reference evidence="14" key="1">
    <citation type="submission" date="2025-08" db="UniProtKB">
        <authorList>
            <consortium name="Ensembl"/>
        </authorList>
    </citation>
    <scope>IDENTIFICATION</scope>
</reference>
<dbReference type="PROSITE" id="PS00108">
    <property type="entry name" value="PROTEIN_KINASE_ST"/>
    <property type="match status" value="1"/>
</dbReference>
<evidence type="ECO:0000313" key="15">
    <source>
        <dbReference type="Proteomes" id="UP000261600"/>
    </source>
</evidence>
<protein>
    <recommendedName>
        <fullName evidence="2">non-specific serine/threonine protein kinase</fullName>
        <ecNumber evidence="2">2.7.11.1</ecNumber>
    </recommendedName>
</protein>
<keyword evidence="4" id="KW-0597">Phosphoprotein</keyword>
<evidence type="ECO:0000256" key="11">
    <source>
        <dbReference type="PIRSR" id="PIRSR037993-1"/>
    </source>
</evidence>
<evidence type="ECO:0000256" key="5">
    <source>
        <dbReference type="ARBA" id="ARBA00022679"/>
    </source>
</evidence>
<dbReference type="PANTHER" id="PTHR22984">
    <property type="entry name" value="SERINE/THREONINE-PROTEIN KINASE PIM"/>
    <property type="match status" value="1"/>
</dbReference>
<dbReference type="EC" id="2.7.11.1" evidence="2"/>
<feature type="active site" description="Proton acceptor" evidence="11">
    <location>
        <position position="133"/>
    </location>
</feature>
<evidence type="ECO:0000256" key="4">
    <source>
        <dbReference type="ARBA" id="ARBA00022553"/>
    </source>
</evidence>
<dbReference type="PANTHER" id="PTHR22984:SF11">
    <property type="entry name" value="AURORA KINASE-RELATED"/>
    <property type="match status" value="1"/>
</dbReference>